<reference evidence="2 3" key="1">
    <citation type="submission" date="2022-10" db="EMBL/GenBank/DDBJ databases">
        <title>The complete genomes of actinobacterial strains from the NBC collection.</title>
        <authorList>
            <person name="Joergensen T.S."/>
            <person name="Alvarez Arevalo M."/>
            <person name="Sterndorff E.B."/>
            <person name="Faurdal D."/>
            <person name="Vuksanovic O."/>
            <person name="Mourched A.-S."/>
            <person name="Charusanti P."/>
            <person name="Shaw S."/>
            <person name="Blin K."/>
            <person name="Weber T."/>
        </authorList>
    </citation>
    <scope>NUCLEOTIDE SEQUENCE [LARGE SCALE GENOMIC DNA]</scope>
    <source>
        <strain evidence="2 3">NBC_00123</strain>
    </source>
</reference>
<evidence type="ECO:0000256" key="1">
    <source>
        <dbReference type="SAM" id="MobiDB-lite"/>
    </source>
</evidence>
<evidence type="ECO:0000313" key="3">
    <source>
        <dbReference type="Proteomes" id="UP001622594"/>
    </source>
</evidence>
<feature type="region of interest" description="Disordered" evidence="1">
    <location>
        <begin position="1"/>
        <end position="43"/>
    </location>
</feature>
<evidence type="ECO:0000313" key="2">
    <source>
        <dbReference type="EMBL" id="WTR68356.1"/>
    </source>
</evidence>
<proteinExistence type="predicted"/>
<feature type="compositionally biased region" description="Basic and acidic residues" evidence="1">
    <location>
        <begin position="10"/>
        <end position="20"/>
    </location>
</feature>
<protein>
    <submittedName>
        <fullName evidence="2">Uncharacterized protein</fullName>
    </submittedName>
</protein>
<sequence>MTTTAQALDGARDRTARDSFDSDQYFSRPPRFDGEGAKRRRMR</sequence>
<name>A0ABZ1L1F5_9ACTN</name>
<keyword evidence="3" id="KW-1185">Reference proteome</keyword>
<gene>
    <name evidence="2" type="ORF">OG814_03295</name>
</gene>
<dbReference type="RefSeq" id="WP_327165857.1">
    <property type="nucleotide sequence ID" value="NZ_CP108062.1"/>
</dbReference>
<dbReference type="EMBL" id="CP108188">
    <property type="protein sequence ID" value="WTR68356.1"/>
    <property type="molecule type" value="Genomic_DNA"/>
</dbReference>
<accession>A0ABZ1L1F5</accession>
<dbReference type="Proteomes" id="UP001622594">
    <property type="component" value="Chromosome"/>
</dbReference>
<organism evidence="2 3">
    <name type="scientific">Streptomyces zaomyceticus</name>
    <dbReference type="NCBI Taxonomy" id="68286"/>
    <lineage>
        <taxon>Bacteria</taxon>
        <taxon>Bacillati</taxon>
        <taxon>Actinomycetota</taxon>
        <taxon>Actinomycetes</taxon>
        <taxon>Kitasatosporales</taxon>
        <taxon>Streptomycetaceae</taxon>
        <taxon>Streptomyces</taxon>
    </lineage>
</organism>